<dbReference type="AlphaFoldDB" id="A0A0D1K202"/>
<evidence type="ECO:0000313" key="18">
    <source>
        <dbReference type="EMBL" id="OSP88298.1"/>
    </source>
</evidence>
<keyword evidence="7" id="KW-1133">Transmembrane helix</keyword>
<evidence type="ECO:0000256" key="12">
    <source>
        <dbReference type="NCBIfam" id="TIGR03319"/>
    </source>
</evidence>
<keyword evidence="5 11" id="KW-0378">Hydrolase</keyword>
<dbReference type="Proteomes" id="UP000032287">
    <property type="component" value="Unassembled WGS sequence"/>
</dbReference>
<dbReference type="InterPro" id="IPR017705">
    <property type="entry name" value="Ribonuclease_Y"/>
</dbReference>
<dbReference type="EMBL" id="NDXJ01000018">
    <property type="protein sequence ID" value="OSP88298.1"/>
    <property type="molecule type" value="Genomic_DNA"/>
</dbReference>
<dbReference type="InterPro" id="IPR022711">
    <property type="entry name" value="RNase_Y_N"/>
</dbReference>
<dbReference type="InterPro" id="IPR004087">
    <property type="entry name" value="KH_dom"/>
</dbReference>
<comment type="similarity">
    <text evidence="9 11">Belongs to the RNase Y family.</text>
</comment>
<dbReference type="Pfam" id="PF01966">
    <property type="entry name" value="HD"/>
    <property type="match status" value="1"/>
</dbReference>
<dbReference type="EMBL" id="JWHT01000055">
    <property type="protein sequence ID" value="KIU20873.1"/>
    <property type="molecule type" value="Genomic_DNA"/>
</dbReference>
<dbReference type="FunFam" id="3.30.1370.10:FF:000006">
    <property type="entry name" value="Ribonuclease Y"/>
    <property type="match status" value="1"/>
</dbReference>
<dbReference type="Gene3D" id="1.10.3210.10">
    <property type="entry name" value="Hypothetical protein af1432"/>
    <property type="match status" value="1"/>
</dbReference>
<evidence type="ECO:0000256" key="2">
    <source>
        <dbReference type="ARBA" id="ARBA00022692"/>
    </source>
</evidence>
<dbReference type="Gene3D" id="3.30.1370.10">
    <property type="entry name" value="K Homology domain, type 1"/>
    <property type="match status" value="1"/>
</dbReference>
<dbReference type="RefSeq" id="WP_010371024.1">
    <property type="nucleotide sequence ID" value="NZ_BJEF01000007.1"/>
</dbReference>
<evidence type="ECO:0000313" key="20">
    <source>
        <dbReference type="Proteomes" id="UP000032289"/>
    </source>
</evidence>
<evidence type="ECO:0000259" key="14">
    <source>
        <dbReference type="PROSITE" id="PS51831"/>
    </source>
</evidence>
<sequence length="520" mass="57769">MNIAMIILLSLVAIVIGVVIGYMVAKTRINHTLTIAHQTASDITSQAATDAEQMKKSALVEARDESQRYQDRIERELQERRSEVKSQEDRLVSRESVLDRKDASLQKREEVISEKETKLDQQRQSVNDKQKRAESLIDEREAKLVEIANLSREDAREQILSETKEALVSERAVMIKESEEQAAAEAEKRAKNLVVSAIQRSAADMVAETTVSVVTLPNDDMKGRIIGREGRNIRAIETVTGIDLIIDDTPEAVVLSGFDPVRREIAKNALEKLIADGRIHPARIEEMVEKARKEMDEHIREVGEQTIFDLGIHSMHPDLIKTIGRMNYRTSYGQNVLVHSIEVAKLTGMLAAELGEDVTLAKRAGLLHDIGKAIDHEVDGSHVELGVEIAKKYKERPVVVNAIASHHGDVEPDSVIAVLVAAADSISAARPGARSESLENYVQRLQQLEAIANDFNGVEKSFAIQAGREVRVIVEPAAVTDLEATVLARDIKNQIEHDLDYPGHIKVTVIRESRSVEYAK</sequence>
<keyword evidence="19" id="KW-1185">Reference proteome</keyword>
<dbReference type="InterPro" id="IPR036612">
    <property type="entry name" value="KH_dom_type_1_sf"/>
</dbReference>
<dbReference type="NCBIfam" id="TIGR00277">
    <property type="entry name" value="HDIG"/>
    <property type="match status" value="1"/>
</dbReference>
<keyword evidence="2" id="KW-0812">Transmembrane</keyword>
<dbReference type="SUPFAM" id="SSF109604">
    <property type="entry name" value="HD-domain/PDEase-like"/>
    <property type="match status" value="1"/>
</dbReference>
<evidence type="ECO:0000313" key="22">
    <source>
        <dbReference type="Proteomes" id="UP000244870"/>
    </source>
</evidence>
<dbReference type="Proteomes" id="UP000032289">
    <property type="component" value="Unassembled WGS sequence"/>
</dbReference>
<evidence type="ECO:0000313" key="16">
    <source>
        <dbReference type="EMBL" id="KIU19004.1"/>
    </source>
</evidence>
<evidence type="ECO:0000313" key="19">
    <source>
        <dbReference type="Proteomes" id="UP000032287"/>
    </source>
</evidence>
<evidence type="ECO:0000256" key="7">
    <source>
        <dbReference type="ARBA" id="ARBA00022989"/>
    </source>
</evidence>
<dbReference type="OrthoDB" id="9803205at2"/>
<dbReference type="GeneID" id="66962992"/>
<keyword evidence="6 11" id="KW-0694">RNA-binding</keyword>
<dbReference type="HAMAP" id="MF_00335">
    <property type="entry name" value="RNase_Y"/>
    <property type="match status" value="1"/>
</dbReference>
<keyword evidence="4 11" id="KW-0255">Endonuclease</keyword>
<dbReference type="NCBIfam" id="TIGR03319">
    <property type="entry name" value="RNase_Y"/>
    <property type="match status" value="1"/>
</dbReference>
<dbReference type="eggNOG" id="COG1418">
    <property type="taxonomic scope" value="Bacteria"/>
</dbReference>
<evidence type="ECO:0000313" key="17">
    <source>
        <dbReference type="EMBL" id="KIU20873.1"/>
    </source>
</evidence>
<reference evidence="15 22" key="3">
    <citation type="submission" date="2017-04" db="EMBL/GenBank/DDBJ databases">
        <title>Weissella cibaria strain m2 complete genome.</title>
        <authorList>
            <person name="Pan Q."/>
            <person name="Tan M."/>
            <person name="Yao F."/>
            <person name="Su S."/>
        </authorList>
    </citation>
    <scope>NUCLEOTIDE SEQUENCE [LARGE SCALE GENOMIC DNA]</scope>
    <source>
        <strain evidence="15 22">M2</strain>
    </source>
</reference>
<dbReference type="EMBL" id="JWHU01000043">
    <property type="protein sequence ID" value="KIU19004.1"/>
    <property type="molecule type" value="Genomic_DNA"/>
</dbReference>
<dbReference type="FunFam" id="1.10.3210.10:FF:000003">
    <property type="entry name" value="Ribonuclease Y"/>
    <property type="match status" value="1"/>
</dbReference>
<evidence type="ECO:0000313" key="21">
    <source>
        <dbReference type="Proteomes" id="UP000193588"/>
    </source>
</evidence>
<feature type="region of interest" description="Disordered" evidence="13">
    <location>
        <begin position="109"/>
        <end position="134"/>
    </location>
</feature>
<dbReference type="InterPro" id="IPR003607">
    <property type="entry name" value="HD/PDEase_dom"/>
</dbReference>
<evidence type="ECO:0000256" key="10">
    <source>
        <dbReference type="ARBA" id="ARBA00073072"/>
    </source>
</evidence>
<evidence type="ECO:0000256" key="3">
    <source>
        <dbReference type="ARBA" id="ARBA00022722"/>
    </source>
</evidence>
<evidence type="ECO:0000256" key="4">
    <source>
        <dbReference type="ARBA" id="ARBA00022759"/>
    </source>
</evidence>
<evidence type="ECO:0000256" key="1">
    <source>
        <dbReference type="ARBA" id="ARBA00004162"/>
    </source>
</evidence>
<dbReference type="Proteomes" id="UP000193588">
    <property type="component" value="Unassembled WGS sequence"/>
</dbReference>
<evidence type="ECO:0000313" key="15">
    <source>
        <dbReference type="EMBL" id="AWF94874.1"/>
    </source>
</evidence>
<dbReference type="PANTHER" id="PTHR12826">
    <property type="entry name" value="RIBONUCLEASE Y"/>
    <property type="match status" value="1"/>
</dbReference>
<dbReference type="Pfam" id="PF12072">
    <property type="entry name" value="RNase_Y_N"/>
    <property type="match status" value="1"/>
</dbReference>
<dbReference type="CDD" id="cd00077">
    <property type="entry name" value="HDc"/>
    <property type="match status" value="1"/>
</dbReference>
<evidence type="ECO:0000256" key="11">
    <source>
        <dbReference type="HAMAP-Rule" id="MF_00335"/>
    </source>
</evidence>
<dbReference type="PROSITE" id="PS50084">
    <property type="entry name" value="KH_TYPE_1"/>
    <property type="match status" value="1"/>
</dbReference>
<dbReference type="SMART" id="SM00322">
    <property type="entry name" value="KH"/>
    <property type="match status" value="1"/>
</dbReference>
<organism evidence="16 19">
    <name type="scientific">Weissella cibaria</name>
    <dbReference type="NCBI Taxonomy" id="137591"/>
    <lineage>
        <taxon>Bacteria</taxon>
        <taxon>Bacillati</taxon>
        <taxon>Bacillota</taxon>
        <taxon>Bacilli</taxon>
        <taxon>Lactobacillales</taxon>
        <taxon>Lactobacillaceae</taxon>
        <taxon>Weissella</taxon>
    </lineage>
</organism>
<dbReference type="InterPro" id="IPR004088">
    <property type="entry name" value="KH_dom_type_1"/>
</dbReference>
<dbReference type="GO" id="GO:0006402">
    <property type="term" value="P:mRNA catabolic process"/>
    <property type="evidence" value="ECO:0007669"/>
    <property type="project" value="UniProtKB-UniRule"/>
</dbReference>
<dbReference type="STRING" id="137591.AO080_11325"/>
<accession>A0A0D1K202</accession>
<comment type="function">
    <text evidence="11">Endoribonuclease that initiates mRNA decay.</text>
</comment>
<protein>
    <recommendedName>
        <fullName evidence="10 11">Ribonuclease Y</fullName>
        <shortName evidence="11">RNase Y</shortName>
        <ecNumber evidence="11 12">3.1.-.-</ecNumber>
    </recommendedName>
</protein>
<dbReference type="GO" id="GO:0005886">
    <property type="term" value="C:plasma membrane"/>
    <property type="evidence" value="ECO:0007669"/>
    <property type="project" value="UniProtKB-SubCell"/>
</dbReference>
<feature type="domain" description="HD" evidence="14">
    <location>
        <begin position="336"/>
        <end position="429"/>
    </location>
</feature>
<evidence type="ECO:0000256" key="9">
    <source>
        <dbReference type="ARBA" id="ARBA00061537"/>
    </source>
</evidence>
<dbReference type="GO" id="GO:0003723">
    <property type="term" value="F:RNA binding"/>
    <property type="evidence" value="ECO:0007669"/>
    <property type="project" value="UniProtKB-UniRule"/>
</dbReference>
<dbReference type="PANTHER" id="PTHR12826:SF15">
    <property type="entry name" value="RIBONUCLEASE Y"/>
    <property type="match status" value="1"/>
</dbReference>
<evidence type="ECO:0000256" key="8">
    <source>
        <dbReference type="ARBA" id="ARBA00023136"/>
    </source>
</evidence>
<dbReference type="InterPro" id="IPR006674">
    <property type="entry name" value="HD_domain"/>
</dbReference>
<gene>
    <name evidence="11 16" type="primary">rny</name>
    <name evidence="17" type="ORF">ab3b_02102</name>
    <name evidence="15" type="ORF">B6254_0453</name>
    <name evidence="18" type="ORF">B9D04_10940</name>
    <name evidence="16" type="ORF">QX99_02289</name>
</gene>
<dbReference type="PATRIC" id="fig|137591.24.peg.2046"/>
<dbReference type="SMART" id="SM00471">
    <property type="entry name" value="HDc"/>
    <property type="match status" value="1"/>
</dbReference>
<dbReference type="SUPFAM" id="SSF54791">
    <property type="entry name" value="Eukaryotic type KH-domain (KH-domain type I)"/>
    <property type="match status" value="1"/>
</dbReference>
<keyword evidence="8" id="KW-0472">Membrane</keyword>
<evidence type="ECO:0000256" key="6">
    <source>
        <dbReference type="ARBA" id="ARBA00022884"/>
    </source>
</evidence>
<dbReference type="GO" id="GO:0016787">
    <property type="term" value="F:hydrolase activity"/>
    <property type="evidence" value="ECO:0007669"/>
    <property type="project" value="UniProtKB-KW"/>
</dbReference>
<dbReference type="KEGG" id="wcb:AO080_11325"/>
<dbReference type="EC" id="3.1.-.-" evidence="11 12"/>
<dbReference type="Proteomes" id="UP000244870">
    <property type="component" value="Chromosome"/>
</dbReference>
<reference evidence="18 21" key="2">
    <citation type="submission" date="2017-04" db="EMBL/GenBank/DDBJ databases">
        <title>The genome sequence of Weissella cibaria isolated from wild Drosophila.</title>
        <authorList>
            <person name="Ricks N.J."/>
            <person name="Carroll C."/>
            <person name="Walters A."/>
            <person name="Newell P.D."/>
            <person name="Chaston J.M."/>
        </authorList>
    </citation>
    <scope>NUCLEOTIDE SEQUENCE [LARGE SCALE GENOMIC DNA]</scope>
    <source>
        <strain evidence="18 21">DmW_103</strain>
    </source>
</reference>
<dbReference type="InterPro" id="IPR006675">
    <property type="entry name" value="HDIG_dom"/>
</dbReference>
<evidence type="ECO:0000256" key="13">
    <source>
        <dbReference type="SAM" id="MobiDB-lite"/>
    </source>
</evidence>
<dbReference type="PROSITE" id="PS51831">
    <property type="entry name" value="HD"/>
    <property type="match status" value="1"/>
</dbReference>
<name>A0A0D1K202_9LACO</name>
<proteinExistence type="inferred from homology"/>
<dbReference type="CDD" id="cd22431">
    <property type="entry name" value="KH-I_RNaseY"/>
    <property type="match status" value="1"/>
</dbReference>
<comment type="subcellular location">
    <subcellularLocation>
        <location evidence="1">Cell membrane</location>
        <topology evidence="1">Single-pass membrane protein</topology>
    </subcellularLocation>
</comment>
<keyword evidence="3 11" id="KW-0540">Nuclease</keyword>
<dbReference type="GO" id="GO:0004521">
    <property type="term" value="F:RNA endonuclease activity"/>
    <property type="evidence" value="ECO:0007669"/>
    <property type="project" value="UniProtKB-UniRule"/>
</dbReference>
<dbReference type="Pfam" id="PF00013">
    <property type="entry name" value="KH_1"/>
    <property type="match status" value="1"/>
</dbReference>
<dbReference type="EMBL" id="CP020928">
    <property type="protein sequence ID" value="AWF94874.1"/>
    <property type="molecule type" value="Genomic_DNA"/>
</dbReference>
<reference evidence="19 20" key="1">
    <citation type="journal article" date="2015" name="Microbiology (Mosc.)">
        <title>Genomics of the Weissella cibaria species with an examination of its metabolic traits.</title>
        <authorList>
            <person name="Lynch K.M."/>
            <person name="Lucid A."/>
            <person name="Arendt E.K."/>
            <person name="Sleator R.D."/>
            <person name="Lucey B."/>
            <person name="Coffey A."/>
        </authorList>
    </citation>
    <scope>NUCLEOTIDE SEQUENCE [LARGE SCALE GENOMIC DNA]</scope>
    <source>
        <strain evidence="17 20">AB3b</strain>
        <strain evidence="16 19">MG1</strain>
    </source>
</reference>
<evidence type="ECO:0000256" key="5">
    <source>
        <dbReference type="ARBA" id="ARBA00022801"/>
    </source>
</evidence>